<evidence type="ECO:0000313" key="3">
    <source>
        <dbReference type="Proteomes" id="UP000807469"/>
    </source>
</evidence>
<sequence>MPQTTTLRLRRMPSRYTENNAEHSKINQPKILGSTSSSSSELSSGTSTRTVSPLPIHTFKEGASTSKVFHIINQTMPFHGLGLREGIIFVDLRRRAELGVAMLITKFLKPQKGGNADERIMTINGVSYIWSYNAESKVYAMVERPKANSLATICSIALRIRISLGVGVLEAAKLTIYDYPKYQKLYAAIAICAVIFCNDHQKYTRP</sequence>
<evidence type="ECO:0000256" key="1">
    <source>
        <dbReference type="SAM" id="MobiDB-lite"/>
    </source>
</evidence>
<feature type="compositionally biased region" description="Low complexity" evidence="1">
    <location>
        <begin position="32"/>
        <end position="48"/>
    </location>
</feature>
<feature type="region of interest" description="Disordered" evidence="1">
    <location>
        <begin position="1"/>
        <end position="53"/>
    </location>
</feature>
<reference evidence="2" key="1">
    <citation type="submission" date="2020-11" db="EMBL/GenBank/DDBJ databases">
        <authorList>
            <consortium name="DOE Joint Genome Institute"/>
            <person name="Ahrendt S."/>
            <person name="Riley R."/>
            <person name="Andreopoulos W."/>
            <person name="Labutti K."/>
            <person name="Pangilinan J."/>
            <person name="Ruiz-Duenas F.J."/>
            <person name="Barrasa J.M."/>
            <person name="Sanchez-Garcia M."/>
            <person name="Camarero S."/>
            <person name="Miyauchi S."/>
            <person name="Serrano A."/>
            <person name="Linde D."/>
            <person name="Babiker R."/>
            <person name="Drula E."/>
            <person name="Ayuso-Fernandez I."/>
            <person name="Pacheco R."/>
            <person name="Padilla G."/>
            <person name="Ferreira P."/>
            <person name="Barriuso J."/>
            <person name="Kellner H."/>
            <person name="Castanera R."/>
            <person name="Alfaro M."/>
            <person name="Ramirez L."/>
            <person name="Pisabarro A.G."/>
            <person name="Kuo A."/>
            <person name="Tritt A."/>
            <person name="Lipzen A."/>
            <person name="He G."/>
            <person name="Yan M."/>
            <person name="Ng V."/>
            <person name="Cullen D."/>
            <person name="Martin F."/>
            <person name="Rosso M.-N."/>
            <person name="Henrissat B."/>
            <person name="Hibbett D."/>
            <person name="Martinez A.T."/>
            <person name="Grigoriev I.V."/>
        </authorList>
    </citation>
    <scope>NUCLEOTIDE SEQUENCE</scope>
    <source>
        <strain evidence="2">CIRM-BRFM 674</strain>
    </source>
</reference>
<protein>
    <submittedName>
        <fullName evidence="2">Uncharacterized protein</fullName>
    </submittedName>
</protein>
<accession>A0A9P6CWN7</accession>
<organism evidence="2 3">
    <name type="scientific">Pholiota conissans</name>
    <dbReference type="NCBI Taxonomy" id="109636"/>
    <lineage>
        <taxon>Eukaryota</taxon>
        <taxon>Fungi</taxon>
        <taxon>Dikarya</taxon>
        <taxon>Basidiomycota</taxon>
        <taxon>Agaricomycotina</taxon>
        <taxon>Agaricomycetes</taxon>
        <taxon>Agaricomycetidae</taxon>
        <taxon>Agaricales</taxon>
        <taxon>Agaricineae</taxon>
        <taxon>Strophariaceae</taxon>
        <taxon>Pholiota</taxon>
    </lineage>
</organism>
<dbReference type="AlphaFoldDB" id="A0A9P6CWN7"/>
<proteinExistence type="predicted"/>
<evidence type="ECO:0000313" key="2">
    <source>
        <dbReference type="EMBL" id="KAF9474788.1"/>
    </source>
</evidence>
<dbReference type="Proteomes" id="UP000807469">
    <property type="component" value="Unassembled WGS sequence"/>
</dbReference>
<comment type="caution">
    <text evidence="2">The sequence shown here is derived from an EMBL/GenBank/DDBJ whole genome shotgun (WGS) entry which is preliminary data.</text>
</comment>
<gene>
    <name evidence="2" type="ORF">BDN70DRAFT_898696</name>
</gene>
<name>A0A9P6CWN7_9AGAR</name>
<dbReference type="EMBL" id="MU155362">
    <property type="protein sequence ID" value="KAF9474788.1"/>
    <property type="molecule type" value="Genomic_DNA"/>
</dbReference>
<keyword evidence="3" id="KW-1185">Reference proteome</keyword>